<dbReference type="AlphaFoldDB" id="A0A5J4QME6"/>
<proteinExistence type="predicted"/>
<evidence type="ECO:0000313" key="2">
    <source>
        <dbReference type="Proteomes" id="UP000324800"/>
    </source>
</evidence>
<dbReference type="EMBL" id="SNRW01045016">
    <property type="protein sequence ID" value="KAA6322130.1"/>
    <property type="molecule type" value="Genomic_DNA"/>
</dbReference>
<reference evidence="1 2" key="1">
    <citation type="submission" date="2019-03" db="EMBL/GenBank/DDBJ databases">
        <title>Single cell metagenomics reveals metabolic interactions within the superorganism composed of flagellate Streblomastix strix and complex community of Bacteroidetes bacteria on its surface.</title>
        <authorList>
            <person name="Treitli S.C."/>
            <person name="Kolisko M."/>
            <person name="Husnik F."/>
            <person name="Keeling P."/>
            <person name="Hampl V."/>
        </authorList>
    </citation>
    <scope>NUCLEOTIDE SEQUENCE [LARGE SCALE GENOMIC DNA]</scope>
    <source>
        <strain evidence="1">ST1C</strain>
    </source>
</reference>
<organism evidence="1 2">
    <name type="scientific">Streblomastix strix</name>
    <dbReference type="NCBI Taxonomy" id="222440"/>
    <lineage>
        <taxon>Eukaryota</taxon>
        <taxon>Metamonada</taxon>
        <taxon>Preaxostyla</taxon>
        <taxon>Oxymonadida</taxon>
        <taxon>Streblomastigidae</taxon>
        <taxon>Streblomastix</taxon>
    </lineage>
</organism>
<feature type="non-terminal residue" evidence="1">
    <location>
        <position position="46"/>
    </location>
</feature>
<name>A0A5J4QME6_9EUKA</name>
<dbReference type="Proteomes" id="UP000324800">
    <property type="component" value="Unassembled WGS sequence"/>
</dbReference>
<gene>
    <name evidence="1" type="ORF">EZS28_054471</name>
</gene>
<comment type="caution">
    <text evidence="1">The sequence shown here is derived from an EMBL/GenBank/DDBJ whole genome shotgun (WGS) entry which is preliminary data.</text>
</comment>
<evidence type="ECO:0000313" key="1">
    <source>
        <dbReference type="EMBL" id="KAA6322130.1"/>
    </source>
</evidence>
<sequence>MIYRSKSSSLESRVYIVGLGSQVDWLPDRYEGEFPFWARILLNVVE</sequence>
<protein>
    <submittedName>
        <fullName evidence="1">Uncharacterized protein</fullName>
    </submittedName>
</protein>
<accession>A0A5J4QME6</accession>